<comment type="similarity">
    <text evidence="1">Belongs to the protein prenyltransferase subunit alpha family.</text>
</comment>
<dbReference type="OrthoDB" id="272289at2759"/>
<proteinExistence type="inferred from homology"/>
<evidence type="ECO:0000256" key="4">
    <source>
        <dbReference type="ARBA" id="ARBA00022737"/>
    </source>
</evidence>
<dbReference type="PANTHER" id="PTHR11129">
    <property type="entry name" value="PROTEIN FARNESYLTRANSFERASE ALPHA SUBUNIT/RAB GERANYLGERANYL TRANSFERASE ALPHA SUBUNIT"/>
    <property type="match status" value="1"/>
</dbReference>
<dbReference type="eggNOG" id="KOG0529">
    <property type="taxonomic scope" value="Eukaryota"/>
</dbReference>
<organism evidence="5">
    <name type="scientific">Ostreococcus tauri</name>
    <name type="common">Marine green alga</name>
    <dbReference type="NCBI Taxonomy" id="70448"/>
    <lineage>
        <taxon>Eukaryota</taxon>
        <taxon>Viridiplantae</taxon>
        <taxon>Chlorophyta</taxon>
        <taxon>Mamiellophyceae</taxon>
        <taxon>Mamiellales</taxon>
        <taxon>Bathycoccaceae</taxon>
        <taxon>Ostreococcus</taxon>
    </lineage>
</organism>
<keyword evidence="4" id="KW-0677">Repeat</keyword>
<dbReference type="GO" id="GO:0005737">
    <property type="term" value="C:cytoplasm"/>
    <property type="evidence" value="ECO:0007669"/>
    <property type="project" value="TreeGrafter"/>
</dbReference>
<dbReference type="OMA" id="CANGDHA"/>
<dbReference type="KEGG" id="ota:OT_ostta01g00680"/>
<dbReference type="Proteomes" id="UP000195557">
    <property type="component" value="Unassembled WGS sequence"/>
</dbReference>
<name>A0A1Y5I047_OSTTA</name>
<evidence type="ECO:0000256" key="1">
    <source>
        <dbReference type="ARBA" id="ARBA00006734"/>
    </source>
</evidence>
<keyword evidence="3 5" id="KW-0808">Transferase</keyword>
<evidence type="ECO:0000256" key="3">
    <source>
        <dbReference type="ARBA" id="ARBA00022679"/>
    </source>
</evidence>
<dbReference type="PROSITE" id="PS51147">
    <property type="entry name" value="PFTA"/>
    <property type="match status" value="1"/>
</dbReference>
<protein>
    <submittedName>
        <fullName evidence="5">Protein farnesyltransferase</fullName>
    </submittedName>
</protein>
<reference evidence="5" key="1">
    <citation type="submission" date="2017-04" db="EMBL/GenBank/DDBJ databases">
        <title>Population genomics of picophytoplankton unveils novel chromosome hypervariability.</title>
        <authorList>
            <consortium name="DOE Joint Genome Institute"/>
            <person name="Blanc-Mathieu R."/>
            <person name="Krasovec M."/>
            <person name="Hebrard M."/>
            <person name="Yau S."/>
            <person name="Desgranges E."/>
            <person name="Martin J."/>
            <person name="Schackwitz W."/>
            <person name="Kuo A."/>
            <person name="Salin G."/>
            <person name="Donnadieu C."/>
            <person name="Desdevises Y."/>
            <person name="Sanchez-Ferandin S."/>
            <person name="Moreau H."/>
            <person name="Rivals E."/>
            <person name="Grigoriev I.V."/>
            <person name="Grimsley N."/>
            <person name="Eyre-Walker A."/>
            <person name="Piganeau G."/>
        </authorList>
    </citation>
    <scope>NUCLEOTIDE SEQUENCE [LARGE SCALE GENOMIC DNA]</scope>
    <source>
        <strain evidence="5">RCC 1115</strain>
    </source>
</reference>
<dbReference type="Pfam" id="PF01239">
    <property type="entry name" value="PPTA"/>
    <property type="match status" value="3"/>
</dbReference>
<dbReference type="Gene3D" id="1.25.40.120">
    <property type="entry name" value="Protein prenylyltransferase"/>
    <property type="match status" value="1"/>
</dbReference>
<dbReference type="EMBL" id="KZ155838">
    <property type="protein sequence ID" value="OUS42898.1"/>
    <property type="molecule type" value="Genomic_DNA"/>
</dbReference>
<gene>
    <name evidence="5" type="ORF">BE221DRAFT_62004</name>
</gene>
<evidence type="ECO:0000256" key="2">
    <source>
        <dbReference type="ARBA" id="ARBA00022602"/>
    </source>
</evidence>
<keyword evidence="2" id="KW-0637">Prenyltransferase</keyword>
<dbReference type="AlphaFoldDB" id="A0A1Y5I047"/>
<dbReference type="PANTHER" id="PTHR11129:SF3">
    <property type="entry name" value="PROTEIN PRENYLTRANSFERASE ALPHA SUBUNIT REPEAT-CONTAINING PROTEIN 1"/>
    <property type="match status" value="1"/>
</dbReference>
<sequence>MEDGRPARGWRGMRADDEATAKAALCANGDHASAWSVRRRYCEGRGRLYVDARARGGEEKWFEEVVRPELAFVRFVQSRFPKAPSAWAHRRWLLARTMRFGVELGEDVYNCEIQACDAAIARKKSNYAAWSHRAWIIQIMGADSCAVQTALRASESLARRGVSDHGALHYRSRIIERYLELRPSDASKVFTRELEFVRELIDAFPGHETLWMHYRYAFAEAVKRNKLLASDADFLATTKRFCEKRRDITEASRVDPSWAEHAAASEYRLANALDVWTTLVVKRAQGRRVHVSRESPNEGFTVDSD</sequence>
<dbReference type="GO" id="GO:0008318">
    <property type="term" value="F:protein prenyltransferase activity"/>
    <property type="evidence" value="ECO:0007669"/>
    <property type="project" value="InterPro"/>
</dbReference>
<dbReference type="SUPFAM" id="SSF48439">
    <property type="entry name" value="Protein prenylyltransferase"/>
    <property type="match status" value="1"/>
</dbReference>
<dbReference type="RefSeq" id="XP_003074127.2">
    <property type="nucleotide sequence ID" value="XM_003074081.2"/>
</dbReference>
<accession>A0A1Y5I047</accession>
<evidence type="ECO:0000313" key="5">
    <source>
        <dbReference type="EMBL" id="OUS42898.1"/>
    </source>
</evidence>
<dbReference type="InterPro" id="IPR002088">
    <property type="entry name" value="Prenyl_trans_a"/>
</dbReference>